<dbReference type="EMBL" id="NHRY01000222">
    <property type="protein sequence ID" value="PPQ29694.1"/>
    <property type="molecule type" value="Genomic_DNA"/>
</dbReference>
<evidence type="ECO:0000313" key="2">
    <source>
        <dbReference type="Proteomes" id="UP000239724"/>
    </source>
</evidence>
<dbReference type="AlphaFoldDB" id="A0A2S6N506"/>
<name>A0A2S6N506_RHOGL</name>
<protein>
    <recommendedName>
        <fullName evidence="3">Gp5/Type VI secretion system Vgr protein OB-fold domain-containing protein</fullName>
    </recommendedName>
</protein>
<accession>A0A2S6N506</accession>
<organism evidence="1 2">
    <name type="scientific">Rhodopila globiformis</name>
    <name type="common">Rhodopseudomonas globiformis</name>
    <dbReference type="NCBI Taxonomy" id="1071"/>
    <lineage>
        <taxon>Bacteria</taxon>
        <taxon>Pseudomonadati</taxon>
        <taxon>Pseudomonadota</taxon>
        <taxon>Alphaproteobacteria</taxon>
        <taxon>Acetobacterales</taxon>
        <taxon>Acetobacteraceae</taxon>
        <taxon>Rhodopila</taxon>
    </lineage>
</organism>
<dbReference type="Gene3D" id="2.30.110.50">
    <property type="match status" value="1"/>
</dbReference>
<dbReference type="Gene3D" id="3.55.50.10">
    <property type="entry name" value="Baseplate protein-like domains"/>
    <property type="match status" value="1"/>
</dbReference>
<dbReference type="NCBIfam" id="TIGR03361">
    <property type="entry name" value="VI_Rhs_Vgr"/>
    <property type="match status" value="1"/>
</dbReference>
<evidence type="ECO:0000313" key="1">
    <source>
        <dbReference type="EMBL" id="PPQ29694.1"/>
    </source>
</evidence>
<keyword evidence="2" id="KW-1185">Reference proteome</keyword>
<dbReference type="InterPro" id="IPR017847">
    <property type="entry name" value="T6SS_RhsGE_Vgr_subset"/>
</dbReference>
<dbReference type="OrthoDB" id="9762420at2"/>
<gene>
    <name evidence="1" type="ORF">CCS01_20800</name>
</gene>
<proteinExistence type="predicted"/>
<dbReference type="Pfam" id="PF05954">
    <property type="entry name" value="Phage_GPD"/>
    <property type="match status" value="1"/>
</dbReference>
<dbReference type="SUPFAM" id="SSF69279">
    <property type="entry name" value="Phage tail proteins"/>
    <property type="match status" value="2"/>
</dbReference>
<sequence>MPTWTRAAATLTMTSPLGADVLIPTFLSAQEGISQTFFFDVHVVSQNGAIDPDSLLNQPACVALQADGAPIRYFHGIVQSLSSHGGVRGQSSDEYYVYHLVLVPRLWFLAQTMDCRVFQEQSTADILETLFSDAGLTDYSVIPSGATREYTVQFNETDLAFATRLMEEEGYYYFFEHTASAHTLIVANQNSAFQDIDGASLHLGGASDATCVTDWSRPVHTARGKMKLRDYDPANPDTLLEAEKPTTLTTGGSAQRDDFRWPAVTFDSGTVSDRSQWELEATEVRAQLFEGATRFGKLVPGGKFKIASRPASPYDDTYVVRACSHHATDAG</sequence>
<dbReference type="Proteomes" id="UP000239724">
    <property type="component" value="Unassembled WGS sequence"/>
</dbReference>
<dbReference type="RefSeq" id="WP_104520743.1">
    <property type="nucleotide sequence ID" value="NZ_NHRY01000222.1"/>
</dbReference>
<dbReference type="Gene3D" id="4.10.220.110">
    <property type="match status" value="1"/>
</dbReference>
<reference evidence="1 2" key="1">
    <citation type="journal article" date="2018" name="Arch. Microbiol.">
        <title>New insights into the metabolic potential of the phototrophic purple bacterium Rhodopila globiformis DSM 161(T) from its draft genome sequence and evidence for a vanadium-dependent nitrogenase.</title>
        <authorList>
            <person name="Imhoff J.F."/>
            <person name="Rahn T."/>
            <person name="Kunzel S."/>
            <person name="Neulinger S.C."/>
        </authorList>
    </citation>
    <scope>NUCLEOTIDE SEQUENCE [LARGE SCALE GENOMIC DNA]</scope>
    <source>
        <strain evidence="1 2">DSM 161</strain>
    </source>
</reference>
<comment type="caution">
    <text evidence="1">The sequence shown here is derived from an EMBL/GenBank/DDBJ whole genome shotgun (WGS) entry which is preliminary data.</text>
</comment>
<evidence type="ECO:0008006" key="3">
    <source>
        <dbReference type="Google" id="ProtNLM"/>
    </source>
</evidence>
<dbReference type="InterPro" id="IPR006533">
    <property type="entry name" value="T6SS_Vgr_RhsGE"/>
</dbReference>
<dbReference type="NCBIfam" id="TIGR01646">
    <property type="entry name" value="vgr_GE"/>
    <property type="match status" value="1"/>
</dbReference>